<evidence type="ECO:0000256" key="4">
    <source>
        <dbReference type="ARBA" id="ARBA00022823"/>
    </source>
</evidence>
<dbReference type="Pfam" id="PF00364">
    <property type="entry name" value="Biotin_lipoyl"/>
    <property type="match status" value="1"/>
</dbReference>
<dbReference type="PROSITE" id="PS50968">
    <property type="entry name" value="BIOTINYL_LIPOYL"/>
    <property type="match status" value="1"/>
</dbReference>
<dbReference type="InterPro" id="IPR023213">
    <property type="entry name" value="CAT-like_dom_sf"/>
</dbReference>
<dbReference type="EC" id="2.3.1.-" evidence="6"/>
<keyword evidence="5 6" id="KW-0012">Acyltransferase</keyword>
<keyword evidence="3 6" id="KW-0808">Transferase</keyword>
<comment type="caution">
    <text evidence="9">The sequence shown here is derived from an EMBL/GenBank/DDBJ whole genome shotgun (WGS) entry which is preliminary data.</text>
</comment>
<organism evidence="9 10">
    <name type="scientific">Bacillus carboniphilus</name>
    <dbReference type="NCBI Taxonomy" id="86663"/>
    <lineage>
        <taxon>Bacteria</taxon>
        <taxon>Bacillati</taxon>
        <taxon>Bacillota</taxon>
        <taxon>Bacilli</taxon>
        <taxon>Bacillales</taxon>
        <taxon>Bacillaceae</taxon>
        <taxon>Bacillus</taxon>
    </lineage>
</organism>
<evidence type="ECO:0000313" key="9">
    <source>
        <dbReference type="EMBL" id="GAA0344447.1"/>
    </source>
</evidence>
<evidence type="ECO:0000256" key="3">
    <source>
        <dbReference type="ARBA" id="ARBA00022679"/>
    </source>
</evidence>
<keyword evidence="4 6" id="KW-0450">Lipoyl</keyword>
<dbReference type="SUPFAM" id="SSF52777">
    <property type="entry name" value="CoA-dependent acyltransferases"/>
    <property type="match status" value="1"/>
</dbReference>
<feature type="domain" description="Lipoyl-binding" evidence="7">
    <location>
        <begin position="1"/>
        <end position="76"/>
    </location>
</feature>
<evidence type="ECO:0000259" key="8">
    <source>
        <dbReference type="PROSITE" id="PS51826"/>
    </source>
</evidence>
<reference evidence="9 10" key="1">
    <citation type="journal article" date="2019" name="Int. J. Syst. Evol. Microbiol.">
        <title>The Global Catalogue of Microorganisms (GCM) 10K type strain sequencing project: providing services to taxonomists for standard genome sequencing and annotation.</title>
        <authorList>
            <consortium name="The Broad Institute Genomics Platform"/>
            <consortium name="The Broad Institute Genome Sequencing Center for Infectious Disease"/>
            <person name="Wu L."/>
            <person name="Ma J."/>
        </authorList>
    </citation>
    <scope>NUCLEOTIDE SEQUENCE [LARGE SCALE GENOMIC DNA]</scope>
    <source>
        <strain evidence="9 10">JCM 9731</strain>
    </source>
</reference>
<feature type="domain" description="Peripheral subunit-binding (PSBD)" evidence="8">
    <location>
        <begin position="119"/>
        <end position="156"/>
    </location>
</feature>
<dbReference type="Gene3D" id="4.10.320.10">
    <property type="entry name" value="E3-binding domain"/>
    <property type="match status" value="1"/>
</dbReference>
<evidence type="ECO:0000256" key="5">
    <source>
        <dbReference type="ARBA" id="ARBA00023315"/>
    </source>
</evidence>
<keyword evidence="9" id="KW-0670">Pyruvate</keyword>
<dbReference type="CDD" id="cd06849">
    <property type="entry name" value="lipoyl_domain"/>
    <property type="match status" value="1"/>
</dbReference>
<dbReference type="PROSITE" id="PS00141">
    <property type="entry name" value="ASP_PROTEASE"/>
    <property type="match status" value="1"/>
</dbReference>
<dbReference type="Pfam" id="PF02817">
    <property type="entry name" value="E3_binding"/>
    <property type="match status" value="1"/>
</dbReference>
<comment type="cofactor">
    <cofactor evidence="1 6">
        <name>(R)-lipoate</name>
        <dbReference type="ChEBI" id="CHEBI:83088"/>
    </cofactor>
</comment>
<evidence type="ECO:0000256" key="6">
    <source>
        <dbReference type="RuleBase" id="RU003423"/>
    </source>
</evidence>
<comment type="similarity">
    <text evidence="2 6">Belongs to the 2-oxoacid dehydrogenase family.</text>
</comment>
<evidence type="ECO:0000256" key="2">
    <source>
        <dbReference type="ARBA" id="ARBA00007317"/>
    </source>
</evidence>
<dbReference type="SUPFAM" id="SSF51230">
    <property type="entry name" value="Single hybrid motif"/>
    <property type="match status" value="1"/>
</dbReference>
<dbReference type="InterPro" id="IPR011053">
    <property type="entry name" value="Single_hybrid_motif"/>
</dbReference>
<gene>
    <name evidence="9" type="primary">pdhC_2</name>
    <name evidence="9" type="ORF">GCM10008967_38550</name>
</gene>
<dbReference type="PANTHER" id="PTHR43178:SF5">
    <property type="entry name" value="LIPOAMIDE ACYLTRANSFERASE COMPONENT OF BRANCHED-CHAIN ALPHA-KETO ACID DEHYDROGENASE COMPLEX, MITOCHONDRIAL"/>
    <property type="match status" value="1"/>
</dbReference>
<dbReference type="Pfam" id="PF00198">
    <property type="entry name" value="2-oxoacid_dh"/>
    <property type="match status" value="1"/>
</dbReference>
<proteinExistence type="inferred from homology"/>
<dbReference type="Proteomes" id="UP001500782">
    <property type="component" value="Unassembled WGS sequence"/>
</dbReference>
<dbReference type="InterPro" id="IPR001078">
    <property type="entry name" value="2-oxoacid_DH_actylTfrase"/>
</dbReference>
<dbReference type="PANTHER" id="PTHR43178">
    <property type="entry name" value="DIHYDROLIPOAMIDE ACETYLTRANSFERASE COMPONENT OF PYRUVATE DEHYDROGENASE COMPLEX"/>
    <property type="match status" value="1"/>
</dbReference>
<keyword evidence="10" id="KW-1185">Reference proteome</keyword>
<evidence type="ECO:0000256" key="1">
    <source>
        <dbReference type="ARBA" id="ARBA00001938"/>
    </source>
</evidence>
<dbReference type="EMBL" id="BAAADJ010000063">
    <property type="protein sequence ID" value="GAA0344447.1"/>
    <property type="molecule type" value="Genomic_DNA"/>
</dbReference>
<sequence length="415" mass="45840">MLEVKLHDIGEGMTEAEVLHYFVKPGDQVKSDQPLVEVQTDKMTAELPCPADGVVKEIVIDTGSTVTVGTTLLLIEAKGSNSAKQVKEETKTIASDEKKQTVTKEITTTYQPSQSRAVLAAPYTRKIARENGIDIEQVKGTGPAGRVTDEDVYRFIESLNSNDEAAVAVEEKVVELPTRTYEQPQAEETIIPFKGRRKQIAKKMSQSLYTIPHVTHFEELEITELIKVRSQLKAAGKNISLAAFFVKAVQLTLKDFPVFNATLDEEKEEIRLKNYYNIGLAADTKEGLIVPVIHHVERKSLITIHNEMKEYTKKATENKLTARDIQGSTFTISNVGPLGSIGATPIINYPETALLAFHKTKERPIVKNGEIVIGSVMNVSMSFDHRVADGATAVAFTNRLAELLENPSLLLVELV</sequence>
<dbReference type="Gene3D" id="3.30.559.10">
    <property type="entry name" value="Chloramphenicol acetyltransferase-like domain"/>
    <property type="match status" value="1"/>
</dbReference>
<dbReference type="PROSITE" id="PS51826">
    <property type="entry name" value="PSBD"/>
    <property type="match status" value="1"/>
</dbReference>
<dbReference type="Gene3D" id="2.40.50.100">
    <property type="match status" value="1"/>
</dbReference>
<dbReference type="InterPro" id="IPR004167">
    <property type="entry name" value="PSBD"/>
</dbReference>
<protein>
    <recommendedName>
        <fullName evidence="6">Dihydrolipoamide acetyltransferase component of pyruvate dehydrogenase complex</fullName>
        <ecNumber evidence="6">2.3.1.-</ecNumber>
    </recommendedName>
</protein>
<dbReference type="InterPro" id="IPR000089">
    <property type="entry name" value="Biotin_lipoyl"/>
</dbReference>
<dbReference type="RefSeq" id="WP_343802897.1">
    <property type="nucleotide sequence ID" value="NZ_BAAADJ010000063.1"/>
</dbReference>
<dbReference type="SUPFAM" id="SSF47005">
    <property type="entry name" value="Peripheral subunit-binding domain of 2-oxo acid dehydrogenase complex"/>
    <property type="match status" value="1"/>
</dbReference>
<evidence type="ECO:0000313" key="10">
    <source>
        <dbReference type="Proteomes" id="UP001500782"/>
    </source>
</evidence>
<name>A0ABN0WQW7_9BACI</name>
<evidence type="ECO:0000259" key="7">
    <source>
        <dbReference type="PROSITE" id="PS50968"/>
    </source>
</evidence>
<accession>A0ABN0WQW7</accession>
<dbReference type="InterPro" id="IPR036625">
    <property type="entry name" value="E3-bd_dom_sf"/>
</dbReference>
<dbReference type="InterPro" id="IPR001969">
    <property type="entry name" value="Aspartic_peptidase_AS"/>
</dbReference>
<dbReference type="InterPro" id="IPR050743">
    <property type="entry name" value="2-oxoacid_DH_E2_comp"/>
</dbReference>